<evidence type="ECO:0008006" key="4">
    <source>
        <dbReference type="Google" id="ProtNLM"/>
    </source>
</evidence>
<feature type="transmembrane region" description="Helical" evidence="1">
    <location>
        <begin position="202"/>
        <end position="227"/>
    </location>
</feature>
<dbReference type="PANTHER" id="PTHR40076:SF1">
    <property type="entry name" value="MEMBRANE PROTEIN"/>
    <property type="match status" value="1"/>
</dbReference>
<keyword evidence="1" id="KW-0812">Transmembrane</keyword>
<sequence length="259" mass="29361">MNLLMIKALKGGSMDRISLKLESKRLLSGHFPFFVLLFLPVIILQFGYSLASSMMDPQSPTFMRDYTQLLEGEFNPNTENLMMLLIILTGLTLIISLLTVGMRFASIDLIRNQAKFEAPVTKSFTILNDGTYFISTIIMGIITTVLTLLWSMLFIVPGIIKSFSYVQAINIYRDALDEGKPIGYFEAITKSRQMMAGHKMDYFVLALSFIGWYILEGLSFGILSFWVEPYAQLAFANFYVKLADHAEPDDLMNIFDNKS</sequence>
<feature type="transmembrane region" description="Helical" evidence="1">
    <location>
        <begin position="132"/>
        <end position="156"/>
    </location>
</feature>
<dbReference type="PATRIC" id="fig|1423766.4.peg.2255"/>
<comment type="caution">
    <text evidence="2">The sequence shown here is derived from an EMBL/GenBank/DDBJ whole genome shotgun (WGS) entry which is preliminary data.</text>
</comment>
<evidence type="ECO:0000313" key="2">
    <source>
        <dbReference type="EMBL" id="KRL22576.1"/>
    </source>
</evidence>
<proteinExistence type="predicted"/>
<feature type="transmembrane region" description="Helical" evidence="1">
    <location>
        <begin position="26"/>
        <end position="48"/>
    </location>
</feature>
<keyword evidence="3" id="KW-1185">Reference proteome</keyword>
<feature type="transmembrane region" description="Helical" evidence="1">
    <location>
        <begin position="81"/>
        <end position="105"/>
    </location>
</feature>
<evidence type="ECO:0000313" key="3">
    <source>
        <dbReference type="Proteomes" id="UP000051439"/>
    </source>
</evidence>
<name>A0A0R1NQB5_9LACO</name>
<dbReference type="InterPro" id="IPR010380">
    <property type="entry name" value="DUF975"/>
</dbReference>
<dbReference type="Proteomes" id="UP000051439">
    <property type="component" value="Unassembled WGS sequence"/>
</dbReference>
<gene>
    <name evidence="2" type="ORF">FC98_GL002171</name>
</gene>
<dbReference type="AlphaFoldDB" id="A0A0R1NQB5"/>
<dbReference type="PANTHER" id="PTHR40076">
    <property type="entry name" value="MEMBRANE PROTEIN-RELATED"/>
    <property type="match status" value="1"/>
</dbReference>
<evidence type="ECO:0000256" key="1">
    <source>
        <dbReference type="SAM" id="Phobius"/>
    </source>
</evidence>
<dbReference type="Pfam" id="PF06161">
    <property type="entry name" value="DUF975"/>
    <property type="match status" value="1"/>
</dbReference>
<keyword evidence="1" id="KW-0472">Membrane</keyword>
<organism evidence="2 3">
    <name type="scientific">Lentilactobacillus kisonensis DSM 19906 = JCM 15041</name>
    <dbReference type="NCBI Taxonomy" id="1423766"/>
    <lineage>
        <taxon>Bacteria</taxon>
        <taxon>Bacillati</taxon>
        <taxon>Bacillota</taxon>
        <taxon>Bacilli</taxon>
        <taxon>Lactobacillales</taxon>
        <taxon>Lactobacillaceae</taxon>
        <taxon>Lentilactobacillus</taxon>
    </lineage>
</organism>
<protein>
    <recommendedName>
        <fullName evidence="4">Integral membrane protein</fullName>
    </recommendedName>
</protein>
<reference evidence="2 3" key="1">
    <citation type="journal article" date="2015" name="Genome Announc.">
        <title>Expanding the biotechnology potential of lactobacilli through comparative genomics of 213 strains and associated genera.</title>
        <authorList>
            <person name="Sun Z."/>
            <person name="Harris H.M."/>
            <person name="McCann A."/>
            <person name="Guo C."/>
            <person name="Argimon S."/>
            <person name="Zhang W."/>
            <person name="Yang X."/>
            <person name="Jeffery I.B."/>
            <person name="Cooney J.C."/>
            <person name="Kagawa T.F."/>
            <person name="Liu W."/>
            <person name="Song Y."/>
            <person name="Salvetti E."/>
            <person name="Wrobel A."/>
            <person name="Rasinkangas P."/>
            <person name="Parkhill J."/>
            <person name="Rea M.C."/>
            <person name="O'Sullivan O."/>
            <person name="Ritari J."/>
            <person name="Douillard F.P."/>
            <person name="Paul Ross R."/>
            <person name="Yang R."/>
            <person name="Briner A.E."/>
            <person name="Felis G.E."/>
            <person name="de Vos W.M."/>
            <person name="Barrangou R."/>
            <person name="Klaenhammer T.R."/>
            <person name="Caufield P.W."/>
            <person name="Cui Y."/>
            <person name="Zhang H."/>
            <person name="O'Toole P.W."/>
        </authorList>
    </citation>
    <scope>NUCLEOTIDE SEQUENCE [LARGE SCALE GENOMIC DNA]</scope>
    <source>
        <strain evidence="2 3">DSM 19906</strain>
    </source>
</reference>
<accession>A0A0R1NQB5</accession>
<dbReference type="EMBL" id="AZEB01000005">
    <property type="protein sequence ID" value="KRL22576.1"/>
    <property type="molecule type" value="Genomic_DNA"/>
</dbReference>
<keyword evidence="1" id="KW-1133">Transmembrane helix</keyword>